<evidence type="ECO:0000313" key="9">
    <source>
        <dbReference type="Proteomes" id="UP000030004"/>
    </source>
</evidence>
<dbReference type="EMBL" id="AQQX01000001">
    <property type="protein sequence ID" value="KGM50568.1"/>
    <property type="molecule type" value="Genomic_DNA"/>
</dbReference>
<dbReference type="AlphaFoldDB" id="A0A0A0EK74"/>
<keyword evidence="3" id="KW-0813">Transport</keyword>
<accession>A0A0A0EK74</accession>
<dbReference type="Pfam" id="PF25917">
    <property type="entry name" value="BSH_RND"/>
    <property type="match status" value="1"/>
</dbReference>
<dbReference type="Gene3D" id="2.40.30.170">
    <property type="match status" value="1"/>
</dbReference>
<dbReference type="PANTHER" id="PTHR30469">
    <property type="entry name" value="MULTIDRUG RESISTANCE PROTEIN MDTA"/>
    <property type="match status" value="1"/>
</dbReference>
<evidence type="ECO:0000259" key="7">
    <source>
        <dbReference type="Pfam" id="PF25967"/>
    </source>
</evidence>
<protein>
    <submittedName>
        <fullName evidence="8">Multidrug transporter</fullName>
    </submittedName>
</protein>
<dbReference type="InterPro" id="IPR058627">
    <property type="entry name" value="MdtA-like_C"/>
</dbReference>
<name>A0A0A0EK74_9RHOB</name>
<sequence length="394" mass="42251">MWLNWIKSALSQIILAAIVIGAFLALWVTQVPSARPWLDQVGISEMLGLPPVEAAEAGQGPRGYGPGGPTRVVIAPVGTGALNDRITAIGDGRALRSVTVRAETSGRITEIGFRAGEMVEEGTVIFHLDDEAERIALDRARLVLDDAREDADRLDRLRQAGSATAVALREAELALRTAELSVRQAEFDLDQRQVVAPISGWMGLLEHEVGDRVSATEELAVISDRSEIQIDFRVPERILTKLSPGMPLRAEPLALPGVEIAGEVVAIDNQVDRNSRTVRVLGQLGNEGDRLRDGMSLTVSLSFEGEPFPTVDPLAVQWSSDGAFVWAVREGKATRVPIEIRQRNAQAVLVEGALETGEPVVIEGVQTLRPGAEVAIDGDDAAGLEAKAAPARKS</sequence>
<proteinExistence type="inferred from homology"/>
<feature type="coiled-coil region" evidence="4">
    <location>
        <begin position="137"/>
        <end position="188"/>
    </location>
</feature>
<feature type="domain" description="Multidrug resistance protein MdtA-like C-terminal permuted SH3" evidence="7">
    <location>
        <begin position="315"/>
        <end position="367"/>
    </location>
</feature>
<dbReference type="Proteomes" id="UP000030004">
    <property type="component" value="Unassembled WGS sequence"/>
</dbReference>
<dbReference type="InterPro" id="IPR058792">
    <property type="entry name" value="Beta-barrel_RND_2"/>
</dbReference>
<dbReference type="OrthoDB" id="9806939at2"/>
<dbReference type="Gene3D" id="1.10.287.470">
    <property type="entry name" value="Helix hairpin bin"/>
    <property type="match status" value="1"/>
</dbReference>
<evidence type="ECO:0000313" key="8">
    <source>
        <dbReference type="EMBL" id="KGM50568.1"/>
    </source>
</evidence>
<dbReference type="NCBIfam" id="TIGR01730">
    <property type="entry name" value="RND_mfp"/>
    <property type="match status" value="1"/>
</dbReference>
<gene>
    <name evidence="8" type="ORF">ATO9_03540</name>
</gene>
<evidence type="ECO:0000256" key="4">
    <source>
        <dbReference type="SAM" id="Coils"/>
    </source>
</evidence>
<keyword evidence="9" id="KW-1185">Reference proteome</keyword>
<evidence type="ECO:0000259" key="5">
    <source>
        <dbReference type="Pfam" id="PF25917"/>
    </source>
</evidence>
<dbReference type="PANTHER" id="PTHR30469:SF11">
    <property type="entry name" value="BLL4320 PROTEIN"/>
    <property type="match status" value="1"/>
</dbReference>
<dbReference type="GO" id="GO:0015562">
    <property type="term" value="F:efflux transmembrane transporter activity"/>
    <property type="evidence" value="ECO:0007669"/>
    <property type="project" value="TreeGrafter"/>
</dbReference>
<keyword evidence="4" id="KW-0175">Coiled coil</keyword>
<comment type="similarity">
    <text evidence="2">Belongs to the membrane fusion protein (MFP) (TC 8.A.1) family.</text>
</comment>
<evidence type="ECO:0000256" key="1">
    <source>
        <dbReference type="ARBA" id="ARBA00004196"/>
    </source>
</evidence>
<dbReference type="RefSeq" id="WP_043745017.1">
    <property type="nucleotide sequence ID" value="NZ_AQQX01000001.1"/>
</dbReference>
<dbReference type="eggNOG" id="COG0845">
    <property type="taxonomic scope" value="Bacteria"/>
</dbReference>
<organism evidence="8 9">
    <name type="scientific">Pseudooceanicola atlanticus</name>
    <dbReference type="NCBI Taxonomy" id="1461694"/>
    <lineage>
        <taxon>Bacteria</taxon>
        <taxon>Pseudomonadati</taxon>
        <taxon>Pseudomonadota</taxon>
        <taxon>Alphaproteobacteria</taxon>
        <taxon>Rhodobacterales</taxon>
        <taxon>Paracoccaceae</taxon>
        <taxon>Pseudooceanicola</taxon>
    </lineage>
</organism>
<dbReference type="Pfam" id="PF25954">
    <property type="entry name" value="Beta-barrel_RND_2"/>
    <property type="match status" value="1"/>
</dbReference>
<evidence type="ECO:0000256" key="2">
    <source>
        <dbReference type="ARBA" id="ARBA00009477"/>
    </source>
</evidence>
<evidence type="ECO:0000256" key="3">
    <source>
        <dbReference type="ARBA" id="ARBA00022448"/>
    </source>
</evidence>
<dbReference type="InterPro" id="IPR058625">
    <property type="entry name" value="MdtA-like_BSH"/>
</dbReference>
<dbReference type="GO" id="GO:1990281">
    <property type="term" value="C:efflux pump complex"/>
    <property type="evidence" value="ECO:0007669"/>
    <property type="project" value="TreeGrafter"/>
</dbReference>
<reference evidence="8 9" key="1">
    <citation type="journal article" date="2015" name="Antonie Van Leeuwenhoek">
        <title>Pseudooceanicola atlanticus gen. nov. sp. nov., isolated from surface seawater of the Atlantic Ocean and reclassification of Oceanicola batsensis, Oceanicola marinus, Oceanicola nitratireducens, Oceanicola nanhaiensis, Oceanicola antarcticus and Oceanicola flagellatus, as Pseudooceanicola batsensis comb. nov., Pseudooceanicola marinus comb. nov., Pseudooceanicola nitratireducens comb. nov., Pseudooceanicola nanhaiensis comb. nov., Pseudooceanicola antarcticus comb. nov., and Pseudooceanicola flagellatus comb. nov.</title>
        <authorList>
            <person name="Lai Q."/>
            <person name="Li G."/>
            <person name="Liu X."/>
            <person name="Du Y."/>
            <person name="Sun F."/>
            <person name="Shao Z."/>
        </authorList>
    </citation>
    <scope>NUCLEOTIDE SEQUENCE [LARGE SCALE GENOMIC DNA]</scope>
    <source>
        <strain evidence="8 9">22II-s11g</strain>
    </source>
</reference>
<comment type="subcellular location">
    <subcellularLocation>
        <location evidence="1">Cell envelope</location>
    </subcellularLocation>
</comment>
<dbReference type="Pfam" id="PF25967">
    <property type="entry name" value="RND-MFP_C"/>
    <property type="match status" value="1"/>
</dbReference>
<dbReference type="STRING" id="1461694.ATO9_03540"/>
<evidence type="ECO:0000259" key="6">
    <source>
        <dbReference type="Pfam" id="PF25954"/>
    </source>
</evidence>
<dbReference type="Gene3D" id="2.40.420.20">
    <property type="match status" value="1"/>
</dbReference>
<dbReference type="Gene3D" id="2.40.50.100">
    <property type="match status" value="1"/>
</dbReference>
<feature type="domain" description="Multidrug resistance protein MdtA-like barrel-sandwich hybrid" evidence="5">
    <location>
        <begin position="96"/>
        <end position="222"/>
    </location>
</feature>
<comment type="caution">
    <text evidence="8">The sequence shown here is derived from an EMBL/GenBank/DDBJ whole genome shotgun (WGS) entry which is preliminary data.</text>
</comment>
<dbReference type="SUPFAM" id="SSF111369">
    <property type="entry name" value="HlyD-like secretion proteins"/>
    <property type="match status" value="1"/>
</dbReference>
<dbReference type="InterPro" id="IPR006143">
    <property type="entry name" value="RND_pump_MFP"/>
</dbReference>
<feature type="domain" description="CusB-like beta-barrel" evidence="6">
    <location>
        <begin position="230"/>
        <end position="302"/>
    </location>
</feature>